<keyword evidence="4" id="KW-1185">Reference proteome</keyword>
<evidence type="ECO:0000313" key="4">
    <source>
        <dbReference type="Proteomes" id="UP000315395"/>
    </source>
</evidence>
<evidence type="ECO:0000259" key="2">
    <source>
        <dbReference type="Pfam" id="PF07786"/>
    </source>
</evidence>
<feature type="transmembrane region" description="Helical" evidence="1">
    <location>
        <begin position="223"/>
        <end position="244"/>
    </location>
</feature>
<protein>
    <submittedName>
        <fullName evidence="3">DUF1624 domain-containing protein</fullName>
    </submittedName>
</protein>
<feature type="transmembrane region" description="Helical" evidence="1">
    <location>
        <begin position="164"/>
        <end position="182"/>
    </location>
</feature>
<dbReference type="EMBL" id="CP041616">
    <property type="protein sequence ID" value="QDO89806.1"/>
    <property type="molecule type" value="Genomic_DNA"/>
</dbReference>
<gene>
    <name evidence="3" type="ORF">FNH13_16905</name>
</gene>
<dbReference type="PANTHER" id="PTHR31061:SF24">
    <property type="entry name" value="LD22376P"/>
    <property type="match status" value="1"/>
</dbReference>
<dbReference type="PANTHER" id="PTHR31061">
    <property type="entry name" value="LD22376P"/>
    <property type="match status" value="1"/>
</dbReference>
<sequence length="397" mass="42484">MARVPGRVAHRGVAAAGRAGPLPTGPVLRGGHAVIGRSRRITSLDTARGLFLIVSVLSASVIPPVPGWLQHPSWFGVNFYDLIFPLFVTLSGVGLAFAYRRGSDWPATIRRVVVLLVVGVLYTAVYGDHYELATLRITGVLQLYAVLVLLSAVLHTITRSARGWAIITGLTALIGTAAFVWFQSRCVGDVLTPTCNPSAVMDTRLFGGHMYAEGARGHDPEGLVAICGAFLTAAAGTTAGHLALDAREGARRMGLVRIAAWTIACAALGAVLAQVIEPFKRLWTPSFALLAGALGLAIFLVAYAIFDVYLQRTRGREAQDRIGWPLVALGRNSLLVYFGSHLSSALLLRYGDPSVAERIGGAMSWGGGDQVAFALISLTLWWGVAALLHRRRIYIRP</sequence>
<keyword evidence="1" id="KW-0472">Membrane</keyword>
<feature type="transmembrane region" description="Helical" evidence="1">
    <location>
        <begin position="77"/>
        <end position="99"/>
    </location>
</feature>
<evidence type="ECO:0000313" key="3">
    <source>
        <dbReference type="EMBL" id="QDO89806.1"/>
    </source>
</evidence>
<name>A0A516GE61_9MICO</name>
<feature type="transmembrane region" description="Helical" evidence="1">
    <location>
        <begin position="111"/>
        <end position="127"/>
    </location>
</feature>
<dbReference type="Proteomes" id="UP000315395">
    <property type="component" value="Chromosome"/>
</dbReference>
<evidence type="ECO:0000256" key="1">
    <source>
        <dbReference type="SAM" id="Phobius"/>
    </source>
</evidence>
<feature type="transmembrane region" description="Helical" evidence="1">
    <location>
        <begin position="256"/>
        <end position="276"/>
    </location>
</feature>
<dbReference type="Pfam" id="PF07786">
    <property type="entry name" value="HGSNAT_cat"/>
    <property type="match status" value="1"/>
</dbReference>
<feature type="transmembrane region" description="Helical" evidence="1">
    <location>
        <begin position="371"/>
        <end position="388"/>
    </location>
</feature>
<dbReference type="OrthoDB" id="9788724at2"/>
<feature type="domain" description="Heparan-alpha-glucosaminide N-acetyltransferase catalytic" evidence="2">
    <location>
        <begin position="40"/>
        <end position="164"/>
    </location>
</feature>
<feature type="transmembrane region" description="Helical" evidence="1">
    <location>
        <begin position="133"/>
        <end position="157"/>
    </location>
</feature>
<dbReference type="InterPro" id="IPR012429">
    <property type="entry name" value="HGSNAT_cat"/>
</dbReference>
<accession>A0A516GE61</accession>
<feature type="transmembrane region" description="Helical" evidence="1">
    <location>
        <begin position="47"/>
        <end position="65"/>
    </location>
</feature>
<reference evidence="3 4" key="1">
    <citation type="submission" date="2019-07" db="EMBL/GenBank/DDBJ databases">
        <title>complete genome sequencing of Ornithinimicrobium sp. H23M54.</title>
        <authorList>
            <person name="Bae J.-W."/>
            <person name="Lee S.-Y."/>
        </authorList>
    </citation>
    <scope>NUCLEOTIDE SEQUENCE [LARGE SCALE GENOMIC DNA]</scope>
    <source>
        <strain evidence="3 4">H23M54</strain>
    </source>
</reference>
<keyword evidence="1" id="KW-0812">Transmembrane</keyword>
<dbReference type="KEGG" id="orz:FNH13_16905"/>
<dbReference type="AlphaFoldDB" id="A0A516GE61"/>
<organism evidence="3 4">
    <name type="scientific">Ornithinimicrobium ciconiae</name>
    <dbReference type="NCBI Taxonomy" id="2594265"/>
    <lineage>
        <taxon>Bacteria</taxon>
        <taxon>Bacillati</taxon>
        <taxon>Actinomycetota</taxon>
        <taxon>Actinomycetes</taxon>
        <taxon>Micrococcales</taxon>
        <taxon>Ornithinimicrobiaceae</taxon>
        <taxon>Ornithinimicrobium</taxon>
    </lineage>
</organism>
<feature type="transmembrane region" description="Helical" evidence="1">
    <location>
        <begin position="288"/>
        <end position="310"/>
    </location>
</feature>
<feature type="transmembrane region" description="Helical" evidence="1">
    <location>
        <begin position="322"/>
        <end position="340"/>
    </location>
</feature>
<proteinExistence type="predicted"/>
<keyword evidence="1" id="KW-1133">Transmembrane helix</keyword>